<name>A0A8S4SQV5_9NEOP</name>
<dbReference type="Proteomes" id="UP000838756">
    <property type="component" value="Unassembled WGS sequence"/>
</dbReference>
<dbReference type="OrthoDB" id="407509at2759"/>
<gene>
    <name evidence="2" type="primary">jg22232</name>
    <name evidence="2" type="ORF">PAEG_LOCUS27607</name>
</gene>
<feature type="region of interest" description="Disordered" evidence="1">
    <location>
        <begin position="40"/>
        <end position="60"/>
    </location>
</feature>
<evidence type="ECO:0000313" key="2">
    <source>
        <dbReference type="EMBL" id="CAH2269388.1"/>
    </source>
</evidence>
<proteinExistence type="predicted"/>
<protein>
    <submittedName>
        <fullName evidence="2">Jg22232 protein</fullName>
    </submittedName>
</protein>
<dbReference type="EMBL" id="CAKXAJ010026513">
    <property type="protein sequence ID" value="CAH2269388.1"/>
    <property type="molecule type" value="Genomic_DNA"/>
</dbReference>
<accession>A0A8S4SQV5</accession>
<evidence type="ECO:0000256" key="1">
    <source>
        <dbReference type="SAM" id="MobiDB-lite"/>
    </source>
</evidence>
<sequence length="99" mass="11559">MSTGLIRRLRVTQRAKELCQKYLYVIKSEMRRSVDSSTSPVRVLELQPRTGKRSIGRPPTRWTDDIKRVVGSRWIQAQHREVWNATKDLCPAVDVNRLI</sequence>
<keyword evidence="3" id="KW-1185">Reference proteome</keyword>
<dbReference type="AlphaFoldDB" id="A0A8S4SQV5"/>
<comment type="caution">
    <text evidence="2">The sequence shown here is derived from an EMBL/GenBank/DDBJ whole genome shotgun (WGS) entry which is preliminary data.</text>
</comment>
<organism evidence="2 3">
    <name type="scientific">Pararge aegeria aegeria</name>
    <dbReference type="NCBI Taxonomy" id="348720"/>
    <lineage>
        <taxon>Eukaryota</taxon>
        <taxon>Metazoa</taxon>
        <taxon>Ecdysozoa</taxon>
        <taxon>Arthropoda</taxon>
        <taxon>Hexapoda</taxon>
        <taxon>Insecta</taxon>
        <taxon>Pterygota</taxon>
        <taxon>Neoptera</taxon>
        <taxon>Endopterygota</taxon>
        <taxon>Lepidoptera</taxon>
        <taxon>Glossata</taxon>
        <taxon>Ditrysia</taxon>
        <taxon>Papilionoidea</taxon>
        <taxon>Nymphalidae</taxon>
        <taxon>Satyrinae</taxon>
        <taxon>Satyrini</taxon>
        <taxon>Parargina</taxon>
        <taxon>Pararge</taxon>
    </lineage>
</organism>
<evidence type="ECO:0000313" key="3">
    <source>
        <dbReference type="Proteomes" id="UP000838756"/>
    </source>
</evidence>
<reference evidence="2" key="1">
    <citation type="submission" date="2022-03" db="EMBL/GenBank/DDBJ databases">
        <authorList>
            <person name="Lindestad O."/>
        </authorList>
    </citation>
    <scope>NUCLEOTIDE SEQUENCE</scope>
</reference>